<gene>
    <name evidence="9" type="ORF">GCM10011387_20680</name>
</gene>
<feature type="transmembrane region" description="Helical" evidence="7">
    <location>
        <begin position="27"/>
        <end position="46"/>
    </location>
</feature>
<dbReference type="PANTHER" id="PTHR34582">
    <property type="entry name" value="UPF0702 TRANSMEMBRANE PROTEIN YCAP"/>
    <property type="match status" value="1"/>
</dbReference>
<keyword evidence="4 7" id="KW-0812">Transmembrane</keyword>
<evidence type="ECO:0000256" key="4">
    <source>
        <dbReference type="ARBA" id="ARBA00022692"/>
    </source>
</evidence>
<evidence type="ECO:0000256" key="5">
    <source>
        <dbReference type="ARBA" id="ARBA00022989"/>
    </source>
</evidence>
<keyword evidence="10" id="KW-1185">Reference proteome</keyword>
<evidence type="ECO:0000313" key="9">
    <source>
        <dbReference type="EMBL" id="GGC67119.1"/>
    </source>
</evidence>
<keyword evidence="3" id="KW-1003">Cell membrane</keyword>
<dbReference type="InterPro" id="IPR007353">
    <property type="entry name" value="DUF421"/>
</dbReference>
<reference evidence="9" key="2">
    <citation type="submission" date="2020-09" db="EMBL/GenBank/DDBJ databases">
        <authorList>
            <person name="Sun Q."/>
            <person name="Zhou Y."/>
        </authorList>
    </citation>
    <scope>NUCLEOTIDE SEQUENCE</scope>
    <source>
        <strain evidence="9">CGMCC 1.15343</strain>
    </source>
</reference>
<name>A0A916XF02_9SPHI</name>
<feature type="transmembrane region" description="Helical" evidence="7">
    <location>
        <begin position="53"/>
        <end position="73"/>
    </location>
</feature>
<organism evidence="9 10">
    <name type="scientific">Pedobacter quisquiliarum</name>
    <dbReference type="NCBI Taxonomy" id="1834438"/>
    <lineage>
        <taxon>Bacteria</taxon>
        <taxon>Pseudomonadati</taxon>
        <taxon>Bacteroidota</taxon>
        <taxon>Sphingobacteriia</taxon>
        <taxon>Sphingobacteriales</taxon>
        <taxon>Sphingobacteriaceae</taxon>
        <taxon>Pedobacter</taxon>
    </lineage>
</organism>
<dbReference type="Proteomes" id="UP000651668">
    <property type="component" value="Unassembled WGS sequence"/>
</dbReference>
<comment type="similarity">
    <text evidence="2">Belongs to the UPF0702 family.</text>
</comment>
<evidence type="ECO:0000256" key="7">
    <source>
        <dbReference type="SAM" id="Phobius"/>
    </source>
</evidence>
<evidence type="ECO:0000313" key="10">
    <source>
        <dbReference type="Proteomes" id="UP000651668"/>
    </source>
</evidence>
<dbReference type="Gene3D" id="3.30.240.20">
    <property type="entry name" value="bsu07140 like domains"/>
    <property type="match status" value="1"/>
</dbReference>
<evidence type="ECO:0000256" key="6">
    <source>
        <dbReference type="ARBA" id="ARBA00023136"/>
    </source>
</evidence>
<dbReference type="Pfam" id="PF04239">
    <property type="entry name" value="DUF421"/>
    <property type="match status" value="1"/>
</dbReference>
<protein>
    <recommendedName>
        <fullName evidence="8">YetF C-terminal domain-containing protein</fullName>
    </recommendedName>
</protein>
<evidence type="ECO:0000256" key="2">
    <source>
        <dbReference type="ARBA" id="ARBA00006448"/>
    </source>
</evidence>
<dbReference type="AlphaFoldDB" id="A0A916XF02"/>
<feature type="transmembrane region" description="Helical" evidence="7">
    <location>
        <begin position="79"/>
        <end position="101"/>
    </location>
</feature>
<accession>A0A916XF02</accession>
<dbReference type="PANTHER" id="PTHR34582:SF6">
    <property type="entry name" value="UPF0702 TRANSMEMBRANE PROTEIN YCAP"/>
    <property type="match status" value="1"/>
</dbReference>
<sequence>MKKEDIHWDDWHRILIGSAPTSFLLEVLIRTVIMYLVLLVILRLMGKRMGGQLTIAELAVMVTLGAIICVPMQVPDKGIVQGIFVLLCAWAFQRGFTLLGIRSSKMENMIQGKEAVLLKDGVIEVKQLESSNISRQQLYGVLRSQNIFNLGAVERVYIEASGLFSVFRYDKPKPGLSIFPSRDGDILNGQEKPAETSYVCRMCGRTADNENERNGHCENCGCENWEEAIIC</sequence>
<dbReference type="EMBL" id="BMIL01000006">
    <property type="protein sequence ID" value="GGC67119.1"/>
    <property type="molecule type" value="Genomic_DNA"/>
</dbReference>
<keyword evidence="5 7" id="KW-1133">Transmembrane helix</keyword>
<evidence type="ECO:0000256" key="1">
    <source>
        <dbReference type="ARBA" id="ARBA00004651"/>
    </source>
</evidence>
<proteinExistence type="inferred from homology"/>
<dbReference type="InterPro" id="IPR023090">
    <property type="entry name" value="UPF0702_alpha/beta_dom_sf"/>
</dbReference>
<comment type="subcellular location">
    <subcellularLocation>
        <location evidence="1">Cell membrane</location>
        <topology evidence="1">Multi-pass membrane protein</topology>
    </subcellularLocation>
</comment>
<feature type="domain" description="YetF C-terminal" evidence="8">
    <location>
        <begin position="102"/>
        <end position="187"/>
    </location>
</feature>
<comment type="caution">
    <text evidence="9">The sequence shown here is derived from an EMBL/GenBank/DDBJ whole genome shotgun (WGS) entry which is preliminary data.</text>
</comment>
<dbReference type="GO" id="GO:0005886">
    <property type="term" value="C:plasma membrane"/>
    <property type="evidence" value="ECO:0007669"/>
    <property type="project" value="UniProtKB-SubCell"/>
</dbReference>
<evidence type="ECO:0000259" key="8">
    <source>
        <dbReference type="Pfam" id="PF04239"/>
    </source>
</evidence>
<evidence type="ECO:0000256" key="3">
    <source>
        <dbReference type="ARBA" id="ARBA00022475"/>
    </source>
</evidence>
<reference evidence="9" key="1">
    <citation type="journal article" date="2014" name="Int. J. Syst. Evol. Microbiol.">
        <title>Complete genome sequence of Corynebacterium casei LMG S-19264T (=DSM 44701T), isolated from a smear-ripened cheese.</title>
        <authorList>
            <consortium name="US DOE Joint Genome Institute (JGI-PGF)"/>
            <person name="Walter F."/>
            <person name="Albersmeier A."/>
            <person name="Kalinowski J."/>
            <person name="Ruckert C."/>
        </authorList>
    </citation>
    <scope>NUCLEOTIDE SEQUENCE</scope>
    <source>
        <strain evidence="9">CGMCC 1.15343</strain>
    </source>
</reference>
<dbReference type="RefSeq" id="WP_188626821.1">
    <property type="nucleotide sequence ID" value="NZ_BMIL01000006.1"/>
</dbReference>
<keyword evidence="6 7" id="KW-0472">Membrane</keyword>